<organism evidence="2 3">
    <name type="scientific">Cochliobolus heterostrophus (strain C5 / ATCC 48332 / race O)</name>
    <name type="common">Southern corn leaf blight fungus</name>
    <name type="synonym">Bipolaris maydis</name>
    <dbReference type="NCBI Taxonomy" id="701091"/>
    <lineage>
        <taxon>Eukaryota</taxon>
        <taxon>Fungi</taxon>
        <taxon>Dikarya</taxon>
        <taxon>Ascomycota</taxon>
        <taxon>Pezizomycotina</taxon>
        <taxon>Dothideomycetes</taxon>
        <taxon>Pleosporomycetidae</taxon>
        <taxon>Pleosporales</taxon>
        <taxon>Pleosporineae</taxon>
        <taxon>Pleosporaceae</taxon>
        <taxon>Bipolaris</taxon>
    </lineage>
</organism>
<keyword evidence="3" id="KW-1185">Reference proteome</keyword>
<dbReference type="HOGENOM" id="CLU_1864930_0_0_1"/>
<dbReference type="EMBL" id="KB445574">
    <property type="protein sequence ID" value="EMD92909.1"/>
    <property type="molecule type" value="Genomic_DNA"/>
</dbReference>
<reference evidence="3" key="2">
    <citation type="journal article" date="2013" name="PLoS Genet.">
        <title>Comparative genome structure, secondary metabolite, and effector coding capacity across Cochliobolus pathogens.</title>
        <authorList>
            <person name="Condon B.J."/>
            <person name="Leng Y."/>
            <person name="Wu D."/>
            <person name="Bushley K.E."/>
            <person name="Ohm R.A."/>
            <person name="Otillar R."/>
            <person name="Martin J."/>
            <person name="Schackwitz W."/>
            <person name="Grimwood J."/>
            <person name="MohdZainudin N."/>
            <person name="Xue C."/>
            <person name="Wang R."/>
            <person name="Manning V.A."/>
            <person name="Dhillon B."/>
            <person name="Tu Z.J."/>
            <person name="Steffenson B.J."/>
            <person name="Salamov A."/>
            <person name="Sun H."/>
            <person name="Lowry S."/>
            <person name="LaButti K."/>
            <person name="Han J."/>
            <person name="Copeland A."/>
            <person name="Lindquist E."/>
            <person name="Barry K."/>
            <person name="Schmutz J."/>
            <person name="Baker S.E."/>
            <person name="Ciuffetti L.M."/>
            <person name="Grigoriev I.V."/>
            <person name="Zhong S."/>
            <person name="Turgeon B.G."/>
        </authorList>
    </citation>
    <scope>NUCLEOTIDE SEQUENCE [LARGE SCALE GENOMIC DNA]</scope>
    <source>
        <strain evidence="3">C5 / ATCC 48332 / race O</strain>
    </source>
</reference>
<dbReference type="AlphaFoldDB" id="M2U308"/>
<evidence type="ECO:0000313" key="3">
    <source>
        <dbReference type="Proteomes" id="UP000016936"/>
    </source>
</evidence>
<feature type="compositionally biased region" description="Basic and acidic residues" evidence="1">
    <location>
        <begin position="54"/>
        <end position="68"/>
    </location>
</feature>
<gene>
    <name evidence="2" type="ORF">COCHEDRAFT_15947</name>
</gene>
<accession>M2U308</accession>
<sequence length="137" mass="15586">MVLNLTSSDPRNAESVALRNKQKAELEKFQKGVEAAKAEFFKDIEKKREELLIKHKHEKRDLVNKEQANRSGTALPKESGDRPRQTPANTSKASPYAKTDLRHPSIQQKPQNLDAEKMCGHSHHLTRKSNRELAPLL</sequence>
<protein>
    <submittedName>
        <fullName evidence="2">Uncharacterized protein</fullName>
    </submittedName>
</protein>
<reference evidence="2 3" key="1">
    <citation type="journal article" date="2012" name="PLoS Pathog.">
        <title>Diverse lifestyles and strategies of plant pathogenesis encoded in the genomes of eighteen Dothideomycetes fungi.</title>
        <authorList>
            <person name="Ohm R.A."/>
            <person name="Feau N."/>
            <person name="Henrissat B."/>
            <person name="Schoch C.L."/>
            <person name="Horwitz B.A."/>
            <person name="Barry K.W."/>
            <person name="Condon B.J."/>
            <person name="Copeland A.C."/>
            <person name="Dhillon B."/>
            <person name="Glaser F."/>
            <person name="Hesse C.N."/>
            <person name="Kosti I."/>
            <person name="LaButti K."/>
            <person name="Lindquist E.A."/>
            <person name="Lucas S."/>
            <person name="Salamov A.A."/>
            <person name="Bradshaw R.E."/>
            <person name="Ciuffetti L."/>
            <person name="Hamelin R.C."/>
            <person name="Kema G.H.J."/>
            <person name="Lawrence C."/>
            <person name="Scott J.A."/>
            <person name="Spatafora J.W."/>
            <person name="Turgeon B.G."/>
            <person name="de Wit P.J.G.M."/>
            <person name="Zhong S."/>
            <person name="Goodwin S.B."/>
            <person name="Grigoriev I.V."/>
        </authorList>
    </citation>
    <scope>NUCLEOTIDE SEQUENCE [LARGE SCALE GENOMIC DNA]</scope>
    <source>
        <strain evidence="3">C5 / ATCC 48332 / race O</strain>
    </source>
</reference>
<evidence type="ECO:0000313" key="2">
    <source>
        <dbReference type="EMBL" id="EMD92909.1"/>
    </source>
</evidence>
<name>M2U308_COCH5</name>
<evidence type="ECO:0000256" key="1">
    <source>
        <dbReference type="SAM" id="MobiDB-lite"/>
    </source>
</evidence>
<dbReference type="OrthoDB" id="10443880at2759"/>
<feature type="region of interest" description="Disordered" evidence="1">
    <location>
        <begin position="54"/>
        <end position="137"/>
    </location>
</feature>
<proteinExistence type="predicted"/>
<dbReference type="Proteomes" id="UP000016936">
    <property type="component" value="Unassembled WGS sequence"/>
</dbReference>